<feature type="transmembrane region" description="Helical" evidence="1">
    <location>
        <begin position="66"/>
        <end position="86"/>
    </location>
</feature>
<feature type="transmembrane region" description="Helical" evidence="1">
    <location>
        <begin position="16"/>
        <end position="36"/>
    </location>
</feature>
<sequence>MDPTCGFEGESDLYGLGIRIGVYLQWLTGLLVYVFYPEGYADVSTTTLIFSTAITIGTIVNSSERYASEIFIFLYLFLGGIFITVVLGEHSPYYGAKESRISMFKLLCTVACCFAGSVYSAWFWLEGLMTFFQQSPCGENWGLVFRRVDLYSPGVYKAMGALSCICAVSSGLGLLWFVKKAGVALYKKDRQALRTPRVDTGAQPTYQTGIGAKKTGSRDCHIDLTPLVGFAVFVHSVVGIELTLRWNHISDVYTIRSLGQLIPFVIAVVEFLRFAFKLGKKWRKQRSSARDDHDEDVEYVAAASKRPLTITADDSEA</sequence>
<organism evidence="2 3">
    <name type="scientific">Lophiostoma macrostomum CBS 122681</name>
    <dbReference type="NCBI Taxonomy" id="1314788"/>
    <lineage>
        <taxon>Eukaryota</taxon>
        <taxon>Fungi</taxon>
        <taxon>Dikarya</taxon>
        <taxon>Ascomycota</taxon>
        <taxon>Pezizomycotina</taxon>
        <taxon>Dothideomycetes</taxon>
        <taxon>Pleosporomycetidae</taxon>
        <taxon>Pleosporales</taxon>
        <taxon>Lophiostomataceae</taxon>
        <taxon>Lophiostoma</taxon>
    </lineage>
</organism>
<reference evidence="2" key="1">
    <citation type="journal article" date="2020" name="Stud. Mycol.">
        <title>101 Dothideomycetes genomes: a test case for predicting lifestyles and emergence of pathogens.</title>
        <authorList>
            <person name="Haridas S."/>
            <person name="Albert R."/>
            <person name="Binder M."/>
            <person name="Bloem J."/>
            <person name="Labutti K."/>
            <person name="Salamov A."/>
            <person name="Andreopoulos B."/>
            <person name="Baker S."/>
            <person name="Barry K."/>
            <person name="Bills G."/>
            <person name="Bluhm B."/>
            <person name="Cannon C."/>
            <person name="Castanera R."/>
            <person name="Culley D."/>
            <person name="Daum C."/>
            <person name="Ezra D."/>
            <person name="Gonzalez J."/>
            <person name="Henrissat B."/>
            <person name="Kuo A."/>
            <person name="Liang C."/>
            <person name="Lipzen A."/>
            <person name="Lutzoni F."/>
            <person name="Magnuson J."/>
            <person name="Mondo S."/>
            <person name="Nolan M."/>
            <person name="Ohm R."/>
            <person name="Pangilinan J."/>
            <person name="Park H.-J."/>
            <person name="Ramirez L."/>
            <person name="Alfaro M."/>
            <person name="Sun H."/>
            <person name="Tritt A."/>
            <person name="Yoshinaga Y."/>
            <person name="Zwiers L.-H."/>
            <person name="Turgeon B."/>
            <person name="Goodwin S."/>
            <person name="Spatafora J."/>
            <person name="Crous P."/>
            <person name="Grigoriev I."/>
        </authorList>
    </citation>
    <scope>NUCLEOTIDE SEQUENCE</scope>
    <source>
        <strain evidence="2">CBS 122681</strain>
    </source>
</reference>
<feature type="transmembrane region" description="Helical" evidence="1">
    <location>
        <begin position="106"/>
        <end position="125"/>
    </location>
</feature>
<dbReference type="Proteomes" id="UP000799324">
    <property type="component" value="Unassembled WGS sequence"/>
</dbReference>
<keyword evidence="3" id="KW-1185">Reference proteome</keyword>
<keyword evidence="1" id="KW-0812">Transmembrane</keyword>
<feature type="transmembrane region" description="Helical" evidence="1">
    <location>
        <begin position="258"/>
        <end position="276"/>
    </location>
</feature>
<feature type="transmembrane region" description="Helical" evidence="1">
    <location>
        <begin position="158"/>
        <end position="178"/>
    </location>
</feature>
<protein>
    <submittedName>
        <fullName evidence="2">Uncharacterized protein</fullName>
    </submittedName>
</protein>
<feature type="transmembrane region" description="Helical" evidence="1">
    <location>
        <begin position="43"/>
        <end position="60"/>
    </location>
</feature>
<feature type="transmembrane region" description="Helical" evidence="1">
    <location>
        <begin position="224"/>
        <end position="246"/>
    </location>
</feature>
<name>A0A6A6TI87_9PLEO</name>
<keyword evidence="1" id="KW-0472">Membrane</keyword>
<evidence type="ECO:0000313" key="2">
    <source>
        <dbReference type="EMBL" id="KAF2658364.1"/>
    </source>
</evidence>
<gene>
    <name evidence="2" type="ORF">K491DRAFT_676410</name>
</gene>
<keyword evidence="1" id="KW-1133">Transmembrane helix</keyword>
<dbReference type="OrthoDB" id="3945378at2759"/>
<proteinExistence type="predicted"/>
<dbReference type="EMBL" id="MU004315">
    <property type="protein sequence ID" value="KAF2658364.1"/>
    <property type="molecule type" value="Genomic_DNA"/>
</dbReference>
<dbReference type="AlphaFoldDB" id="A0A6A6TI87"/>
<accession>A0A6A6TI87</accession>
<evidence type="ECO:0000313" key="3">
    <source>
        <dbReference type="Proteomes" id="UP000799324"/>
    </source>
</evidence>
<evidence type="ECO:0000256" key="1">
    <source>
        <dbReference type="SAM" id="Phobius"/>
    </source>
</evidence>